<dbReference type="Pfam" id="PF00149">
    <property type="entry name" value="Metallophos"/>
    <property type="match status" value="1"/>
</dbReference>
<keyword evidence="1" id="KW-0479">Metal-binding</keyword>
<accession>A0A508SSJ6</accession>
<keyword evidence="3" id="KW-0408">Iron</keyword>
<organism evidence="6 7">
    <name type="scientific">Bradyrhizobium ivorense</name>
    <dbReference type="NCBI Taxonomy" id="2511166"/>
    <lineage>
        <taxon>Bacteria</taxon>
        <taxon>Pseudomonadati</taxon>
        <taxon>Pseudomonadota</taxon>
        <taxon>Alphaproteobacteria</taxon>
        <taxon>Hyphomicrobiales</taxon>
        <taxon>Nitrobacteraceae</taxon>
        <taxon>Bradyrhizobium</taxon>
    </lineage>
</organism>
<dbReference type="InterPro" id="IPR029016">
    <property type="entry name" value="GAF-like_dom_sf"/>
</dbReference>
<feature type="domain" description="Calcineurin-like phosphoesterase" evidence="5">
    <location>
        <begin position="4"/>
        <end position="129"/>
    </location>
</feature>
<dbReference type="InterPro" id="IPR050884">
    <property type="entry name" value="CNP_phosphodiesterase-III"/>
</dbReference>
<sequence length="820" mass="90149">MPTRIAHLSDLHYGGAFDLATWRAVEKAVESFDPDLIIVSGDLVDDPRRDHLLAAKKELEDLAARAKAELYVVPGNHDVFFSGVDLEGTRSGWYYETFGGVELPVGAIGGGQAAAGTAAQNVGFTRQGGRWQVIKDRISVLLGLGPHANPSPLAPPPAPDGAYASMLREPNKAGVLLALIDSNAADQPIRIATGSVSRDHLVALDAELTSLNARLEADSLAHFARIAVIHHHVLPIAYTAGGIIGAEPFMVLHNAGDVLGLLAKHQFDLVLHGHKHRAQFARIDLLPDSPEGYPIAIAAAGSAALLTPNNPTGNSFNLITIQDNGRIVVEALYYGAGSAPNRGGRKGEAVKAYTEGLDSTKRRAFMRACQRYPIYCHERIYHFEISELGDFTLHHHTVGLRALRQNGEYRKRPHSIRIPAFGQLARGLQLDAASRAAGYSIDPVEPGGSGRRRMVILPAKLESDRGANYTVSHTSSNSIVMTSWEADERARAEERGGVQRRGDWDQEGVGCFVSHPVNELHFKLSLPASLSEVRPYLRCDRLSGFPNFKINEWGDAELPDNPVFDIDTEMEDGEGRSPYYDPADKMWHLVIHRPVVGYRYRLRWQTPGLPPDQPIPGETLQWRELLLNMVDREVATDADNEAQRVFGLLADEFEKRLGWLGTGEYRTVELFVYDSRLVVLRPVARRSSHPLHDDWRKFQVPLGDGIAGAAFQRRSIVPWAEQDNEAIFIKPIPDPTLPVELRTILAVPIYHHGVQDDRQPSPSGAIGVISFGSSSPASKISTLLNRSLTPQDEEKLKILRGLAQSHVHKMITALGQPDLP</sequence>
<evidence type="ECO:0000256" key="1">
    <source>
        <dbReference type="ARBA" id="ARBA00022723"/>
    </source>
</evidence>
<proteinExistence type="inferred from homology"/>
<dbReference type="OrthoDB" id="651281at2"/>
<reference evidence="6" key="1">
    <citation type="submission" date="2019-02" db="EMBL/GenBank/DDBJ databases">
        <authorList>
            <person name="Pothier F.J."/>
        </authorList>
    </citation>
    <scope>NUCLEOTIDE SEQUENCE</scope>
    <source>
        <strain evidence="6">CI-1B</strain>
    </source>
</reference>
<evidence type="ECO:0000256" key="3">
    <source>
        <dbReference type="ARBA" id="ARBA00023004"/>
    </source>
</evidence>
<dbReference type="EC" id="3.1.4.53" evidence="6"/>
<keyword evidence="2 6" id="KW-0378">Hydrolase</keyword>
<dbReference type="PANTHER" id="PTHR42988">
    <property type="entry name" value="PHOSPHOHYDROLASE"/>
    <property type="match status" value="1"/>
</dbReference>
<dbReference type="Proteomes" id="UP000328092">
    <property type="component" value="Unassembled WGS sequence"/>
</dbReference>
<dbReference type="InterPro" id="IPR029052">
    <property type="entry name" value="Metallo-depent_PP-like"/>
</dbReference>
<evidence type="ECO:0000256" key="2">
    <source>
        <dbReference type="ARBA" id="ARBA00022801"/>
    </source>
</evidence>
<dbReference type="AlphaFoldDB" id="A0A508SSJ6"/>
<dbReference type="SUPFAM" id="SSF55781">
    <property type="entry name" value="GAF domain-like"/>
    <property type="match status" value="1"/>
</dbReference>
<comment type="caution">
    <text evidence="6">The sequence shown here is derived from an EMBL/GenBank/DDBJ whole genome shotgun (WGS) entry which is preliminary data.</text>
</comment>
<dbReference type="InterPro" id="IPR004843">
    <property type="entry name" value="Calcineurin-like_PHP"/>
</dbReference>
<gene>
    <name evidence="6" type="primary">cpdA_1</name>
    <name evidence="6" type="ORF">CI1B_00500</name>
</gene>
<dbReference type="GO" id="GO:0046872">
    <property type="term" value="F:metal ion binding"/>
    <property type="evidence" value="ECO:0007669"/>
    <property type="project" value="UniProtKB-KW"/>
</dbReference>
<protein>
    <submittedName>
        <fullName evidence="6">3',5'-cyclic adenosine monophosphate phosphodiesterase CpdA</fullName>
        <ecNumber evidence="6">3.1.4.53</ecNumber>
    </submittedName>
</protein>
<evidence type="ECO:0000313" key="7">
    <source>
        <dbReference type="Proteomes" id="UP000328092"/>
    </source>
</evidence>
<evidence type="ECO:0000313" key="6">
    <source>
        <dbReference type="EMBL" id="VIO64956.1"/>
    </source>
</evidence>
<dbReference type="Gene3D" id="3.30.450.40">
    <property type="match status" value="1"/>
</dbReference>
<dbReference type="SUPFAM" id="SSF56300">
    <property type="entry name" value="Metallo-dependent phosphatases"/>
    <property type="match status" value="1"/>
</dbReference>
<dbReference type="GO" id="GO:0004115">
    <property type="term" value="F:3',5'-cyclic-AMP phosphodiesterase activity"/>
    <property type="evidence" value="ECO:0007669"/>
    <property type="project" value="UniProtKB-EC"/>
</dbReference>
<keyword evidence="7" id="KW-1185">Reference proteome</keyword>
<evidence type="ECO:0000259" key="5">
    <source>
        <dbReference type="Pfam" id="PF00149"/>
    </source>
</evidence>
<name>A0A508SSJ6_9BRAD</name>
<dbReference type="PANTHER" id="PTHR42988:SF2">
    <property type="entry name" value="CYCLIC NUCLEOTIDE PHOSPHODIESTERASE CBUA0032-RELATED"/>
    <property type="match status" value="1"/>
</dbReference>
<dbReference type="Gene3D" id="3.60.21.10">
    <property type="match status" value="2"/>
</dbReference>
<dbReference type="EMBL" id="CAADFC020000003">
    <property type="protein sequence ID" value="VIO64956.1"/>
    <property type="molecule type" value="Genomic_DNA"/>
</dbReference>
<dbReference type="RefSeq" id="WP_139856924.1">
    <property type="nucleotide sequence ID" value="NZ_CAADFC020000003.1"/>
</dbReference>
<evidence type="ECO:0000256" key="4">
    <source>
        <dbReference type="ARBA" id="ARBA00025742"/>
    </source>
</evidence>
<comment type="similarity">
    <text evidence="4">Belongs to the cyclic nucleotide phosphodiesterase class-III family.</text>
</comment>